<evidence type="ECO:0000256" key="4">
    <source>
        <dbReference type="ARBA" id="ARBA00022679"/>
    </source>
</evidence>
<dbReference type="InterPro" id="IPR001789">
    <property type="entry name" value="Sig_transdc_resp-reg_receiver"/>
</dbReference>
<dbReference type="PROSITE" id="PS50110">
    <property type="entry name" value="RESPONSE_REGULATORY"/>
    <property type="match status" value="1"/>
</dbReference>
<dbReference type="InterPro" id="IPR013656">
    <property type="entry name" value="PAS_4"/>
</dbReference>
<dbReference type="InterPro" id="IPR011006">
    <property type="entry name" value="CheY-like_superfamily"/>
</dbReference>
<evidence type="ECO:0000256" key="2">
    <source>
        <dbReference type="ARBA" id="ARBA00012438"/>
    </source>
</evidence>
<comment type="caution">
    <text evidence="12">The sequence shown here is derived from an EMBL/GenBank/DDBJ whole genome shotgun (WGS) entry which is preliminary data.</text>
</comment>
<feature type="domain" description="Response regulatory" evidence="9">
    <location>
        <begin position="1059"/>
        <end position="1177"/>
    </location>
</feature>
<dbReference type="SUPFAM" id="SSF55781">
    <property type="entry name" value="GAF domain-like"/>
    <property type="match status" value="2"/>
</dbReference>
<dbReference type="Pfam" id="PF02518">
    <property type="entry name" value="HATPase_c"/>
    <property type="match status" value="1"/>
</dbReference>
<feature type="domain" description="PAC" evidence="11">
    <location>
        <begin position="240"/>
        <end position="292"/>
    </location>
</feature>
<keyword evidence="5" id="KW-0418">Kinase</keyword>
<dbReference type="SMART" id="SM00387">
    <property type="entry name" value="HATPase_c"/>
    <property type="match status" value="1"/>
</dbReference>
<dbReference type="CDD" id="cd00082">
    <property type="entry name" value="HisKA"/>
    <property type="match status" value="1"/>
</dbReference>
<evidence type="ECO:0000256" key="1">
    <source>
        <dbReference type="ARBA" id="ARBA00000085"/>
    </source>
</evidence>
<dbReference type="Gene3D" id="1.10.287.130">
    <property type="match status" value="1"/>
</dbReference>
<dbReference type="Gene3D" id="3.40.50.2300">
    <property type="match status" value="1"/>
</dbReference>
<dbReference type="SMART" id="SM00086">
    <property type="entry name" value="PAC"/>
    <property type="match status" value="2"/>
</dbReference>
<dbReference type="Proteomes" id="UP000702425">
    <property type="component" value="Unassembled WGS sequence"/>
</dbReference>
<dbReference type="Pfam" id="PF13185">
    <property type="entry name" value="GAF_2"/>
    <property type="match status" value="1"/>
</dbReference>
<dbReference type="CDD" id="cd16922">
    <property type="entry name" value="HATPase_EvgS-ArcB-TorS-like"/>
    <property type="match status" value="1"/>
</dbReference>
<feature type="domain" description="PAS" evidence="10">
    <location>
        <begin position="30"/>
        <end position="100"/>
    </location>
</feature>
<dbReference type="PANTHER" id="PTHR43547">
    <property type="entry name" value="TWO-COMPONENT HISTIDINE KINASE"/>
    <property type="match status" value="1"/>
</dbReference>
<keyword evidence="4 12" id="KW-0808">Transferase</keyword>
<dbReference type="Gene3D" id="3.30.450.20">
    <property type="entry name" value="PAS domain"/>
    <property type="match status" value="3"/>
</dbReference>
<dbReference type="Pfam" id="PF00072">
    <property type="entry name" value="Response_reg"/>
    <property type="match status" value="1"/>
</dbReference>
<dbReference type="PROSITE" id="PS50109">
    <property type="entry name" value="HIS_KIN"/>
    <property type="match status" value="1"/>
</dbReference>
<gene>
    <name evidence="12" type="primary">rpfC_5</name>
    <name evidence="12" type="ORF">E5S67_02483</name>
</gene>
<dbReference type="InterPro" id="IPR003594">
    <property type="entry name" value="HATPase_dom"/>
</dbReference>
<dbReference type="GO" id="GO:0004673">
    <property type="term" value="F:protein histidine kinase activity"/>
    <property type="evidence" value="ECO:0007669"/>
    <property type="project" value="UniProtKB-EC"/>
</dbReference>
<dbReference type="Gene3D" id="3.30.450.40">
    <property type="match status" value="2"/>
</dbReference>
<evidence type="ECO:0000256" key="6">
    <source>
        <dbReference type="ARBA" id="ARBA00023012"/>
    </source>
</evidence>
<dbReference type="SUPFAM" id="SSF52172">
    <property type="entry name" value="CheY-like"/>
    <property type="match status" value="1"/>
</dbReference>
<dbReference type="InterPro" id="IPR013767">
    <property type="entry name" value="PAS_fold"/>
</dbReference>
<reference evidence="12 13" key="1">
    <citation type="journal article" date="2020" name="Sci. Rep.">
        <title>A novel cyanobacterial geosmin producer, revising GeoA distribution and dispersion patterns in Bacteria.</title>
        <authorList>
            <person name="Churro C."/>
            <person name="Semedo-Aguiar A.P."/>
            <person name="Silva A.D."/>
            <person name="Pereira-Leal J.B."/>
            <person name="Leite R.B."/>
        </authorList>
    </citation>
    <scope>NUCLEOTIDE SEQUENCE [LARGE SCALE GENOMIC DNA]</scope>
    <source>
        <strain evidence="12 13">IPMA8</strain>
    </source>
</reference>
<dbReference type="SMART" id="SM00091">
    <property type="entry name" value="PAS"/>
    <property type="match status" value="3"/>
</dbReference>
<feature type="modified residue" description="4-aspartylphosphate" evidence="7">
    <location>
        <position position="1108"/>
    </location>
</feature>
<evidence type="ECO:0000259" key="8">
    <source>
        <dbReference type="PROSITE" id="PS50109"/>
    </source>
</evidence>
<evidence type="ECO:0000313" key="13">
    <source>
        <dbReference type="Proteomes" id="UP000702425"/>
    </source>
</evidence>
<dbReference type="InterPro" id="IPR036890">
    <property type="entry name" value="HATPase_C_sf"/>
</dbReference>
<dbReference type="Pfam" id="PF00989">
    <property type="entry name" value="PAS"/>
    <property type="match status" value="1"/>
</dbReference>
<dbReference type="SUPFAM" id="SSF47384">
    <property type="entry name" value="Homodimeric domain of signal transducing histidine kinase"/>
    <property type="match status" value="1"/>
</dbReference>
<proteinExistence type="predicted"/>
<dbReference type="InterPro" id="IPR005467">
    <property type="entry name" value="His_kinase_dom"/>
</dbReference>
<dbReference type="PROSITE" id="PS50113">
    <property type="entry name" value="PAC"/>
    <property type="match status" value="2"/>
</dbReference>
<dbReference type="InterPro" id="IPR036097">
    <property type="entry name" value="HisK_dim/P_sf"/>
</dbReference>
<dbReference type="Pfam" id="PF00512">
    <property type="entry name" value="HisKA"/>
    <property type="match status" value="1"/>
</dbReference>
<dbReference type="SUPFAM" id="SSF55874">
    <property type="entry name" value="ATPase domain of HSP90 chaperone/DNA topoisomerase II/histidine kinase"/>
    <property type="match status" value="1"/>
</dbReference>
<keyword evidence="3 7" id="KW-0597">Phosphoprotein</keyword>
<accession>A0ABX2CYR9</accession>
<dbReference type="SMART" id="SM00388">
    <property type="entry name" value="HisKA"/>
    <property type="match status" value="1"/>
</dbReference>
<dbReference type="InterPro" id="IPR001610">
    <property type="entry name" value="PAC"/>
</dbReference>
<dbReference type="SMART" id="SM00448">
    <property type="entry name" value="REC"/>
    <property type="match status" value="1"/>
</dbReference>
<feature type="domain" description="PAC" evidence="11">
    <location>
        <begin position="373"/>
        <end position="425"/>
    </location>
</feature>
<feature type="domain" description="PAS" evidence="10">
    <location>
        <begin position="293"/>
        <end position="338"/>
    </location>
</feature>
<dbReference type="SUPFAM" id="SSF55785">
    <property type="entry name" value="PYP-like sensor domain (PAS domain)"/>
    <property type="match status" value="3"/>
</dbReference>
<evidence type="ECO:0000256" key="3">
    <source>
        <dbReference type="ARBA" id="ARBA00022553"/>
    </source>
</evidence>
<dbReference type="InterPro" id="IPR003661">
    <property type="entry name" value="HisK_dim/P_dom"/>
</dbReference>
<dbReference type="PROSITE" id="PS50112">
    <property type="entry name" value="PAS"/>
    <property type="match status" value="3"/>
</dbReference>
<evidence type="ECO:0000259" key="10">
    <source>
        <dbReference type="PROSITE" id="PS50112"/>
    </source>
</evidence>
<dbReference type="SMART" id="SM00065">
    <property type="entry name" value="GAF"/>
    <property type="match status" value="2"/>
</dbReference>
<dbReference type="Pfam" id="PF01590">
    <property type="entry name" value="GAF"/>
    <property type="match status" value="1"/>
</dbReference>
<dbReference type="Pfam" id="PF08448">
    <property type="entry name" value="PAS_4"/>
    <property type="match status" value="2"/>
</dbReference>
<dbReference type="PANTHER" id="PTHR43547:SF2">
    <property type="entry name" value="HYBRID SIGNAL TRANSDUCTION HISTIDINE KINASE C"/>
    <property type="match status" value="1"/>
</dbReference>
<dbReference type="CDD" id="cd00130">
    <property type="entry name" value="PAS"/>
    <property type="match status" value="3"/>
</dbReference>
<dbReference type="Gene3D" id="3.30.565.10">
    <property type="entry name" value="Histidine kinase-like ATPase, C-terminal domain"/>
    <property type="match status" value="1"/>
</dbReference>
<dbReference type="EC" id="2.7.13.3" evidence="2"/>
<dbReference type="InterPro" id="IPR000700">
    <property type="entry name" value="PAS-assoc_C"/>
</dbReference>
<feature type="domain" description="Histidine kinase" evidence="8">
    <location>
        <begin position="815"/>
        <end position="1033"/>
    </location>
</feature>
<dbReference type="InterPro" id="IPR029016">
    <property type="entry name" value="GAF-like_dom_sf"/>
</dbReference>
<dbReference type="CDD" id="cd17580">
    <property type="entry name" value="REC_2_DhkD-like"/>
    <property type="match status" value="1"/>
</dbReference>
<dbReference type="EMBL" id="SRRZ01000039">
    <property type="protein sequence ID" value="NQE34755.1"/>
    <property type="molecule type" value="Genomic_DNA"/>
</dbReference>
<protein>
    <recommendedName>
        <fullName evidence="2">histidine kinase</fullName>
        <ecNumber evidence="2">2.7.13.3</ecNumber>
    </recommendedName>
</protein>
<sequence>MNVERTNSLNHREELTVNFPQELCTDCQALEARFAVIVDRMAEAFISINSEWHCTYVNHKAEQLLNRKRQHLIGKNIWTVFSVDLTSELYKYSHRAIATPTAIEFEEHYPSLNKWLRIRLIKSEDGLLLYFQDTTETSEVDRQLKAEIAKCQQVEATLQKKQDFLKAILNNVQAGIVACDADGILTVFNQAAKDFHGLPQQPVPADQWAEYYDLYLSDGKTRMNTEDIPLFQALQGQNVRNVEMMIVPQQGTARMLLATGQAIIAANGEKQGAVVVMHDITQRKQAETALREGEAQLSSIFQTIPDGITILDSTGQIIAANRAAERILRLTLSDIVERGYNDPSWFITTVEGHPFPEDELPFARVMQTGEPVYGIEHGISHADGTRRILSINASPLFDAEGQIINIIAAFSDITERKQTEDERVQLVQEQAARAVAENSQQQSAFLAQVSAVLSSSLEYEQTLQSVAKLAVPYFADWCSVDLLNDDRTIDRVAVAHSDPEKVKFAWELDRRFPRHLDDGYGIAKVMQTGQAEIAIEITDEQLVAAVPNAEYLEILRGVGLKSCIIAPLQARGRVLGSITLVFTESDRRYCLEDIALAEDLAQRAAIAIDNARLYNETQQAKLAAELAANRTARLLAVMTALSESLTSAQVAQVIIEQGMSALGASCGLVAVLNQKASELEIIQAIGYEHVGEFLRSFSIHAPYPLAEAVRTGQPVWLETMENRIARYPDLAEAYAKVGSEAWISVPLLIEGQAVGGLSLGFSTVPQLCESDRSFVLALAQQSAQSIDRARLYESESQARAQAEAANRIKDEFLAVLSHELRTPLNPIVGWTRLLRRGNLDSGKTAVALETIERNAQLQVQLIEDLLDISRILQGKLSFNSTPINLKTTLKAAIETVSLAAEAKNIQIKTQLELNVGDVLGDATRLQQVVWNLLTNAIKFTPTGGRVEVELKTIDSSAQIQVRDTGKGIQPEFIPYVFDTFRQADSSITRTFGGLGLGLAIVRHVVELHGGTVKAESFVEGQGATFTVTFPLLARNNDANSDRKENLSLNAHTSPLARLCILAVDDELDNLELVQCILEQAGATVISVSSATDALQLLNESKPDVLIADIGMPQIDGYKLIGQIRQLSTEQGGLIPAIALTACAGDINQQQALDAGFQRHLSKPVEPEMLVQTIEQLLDPIGISRALNISQN</sequence>
<evidence type="ECO:0000256" key="5">
    <source>
        <dbReference type="ARBA" id="ARBA00022777"/>
    </source>
</evidence>
<dbReference type="InterPro" id="IPR035965">
    <property type="entry name" value="PAS-like_dom_sf"/>
</dbReference>
<feature type="domain" description="PAS" evidence="10">
    <location>
        <begin position="161"/>
        <end position="237"/>
    </location>
</feature>
<keyword evidence="13" id="KW-1185">Reference proteome</keyword>
<organism evidence="12 13">
    <name type="scientific">Microcoleus asticus IPMA8</name>
    <dbReference type="NCBI Taxonomy" id="2563858"/>
    <lineage>
        <taxon>Bacteria</taxon>
        <taxon>Bacillati</taxon>
        <taxon>Cyanobacteriota</taxon>
        <taxon>Cyanophyceae</taxon>
        <taxon>Oscillatoriophycideae</taxon>
        <taxon>Oscillatoriales</taxon>
        <taxon>Microcoleaceae</taxon>
        <taxon>Microcoleus</taxon>
        <taxon>Microcoleus asticus</taxon>
    </lineage>
</organism>
<dbReference type="InterPro" id="IPR004358">
    <property type="entry name" value="Sig_transdc_His_kin-like_C"/>
</dbReference>
<dbReference type="InterPro" id="IPR003018">
    <property type="entry name" value="GAF"/>
</dbReference>
<dbReference type="NCBIfam" id="TIGR00229">
    <property type="entry name" value="sensory_box"/>
    <property type="match status" value="3"/>
</dbReference>
<evidence type="ECO:0000256" key="7">
    <source>
        <dbReference type="PROSITE-ProRule" id="PRU00169"/>
    </source>
</evidence>
<dbReference type="PRINTS" id="PR00344">
    <property type="entry name" value="BCTRLSENSOR"/>
</dbReference>
<evidence type="ECO:0000259" key="11">
    <source>
        <dbReference type="PROSITE" id="PS50113"/>
    </source>
</evidence>
<keyword evidence="6" id="KW-0902">Two-component regulatory system</keyword>
<comment type="catalytic activity">
    <reaction evidence="1">
        <text>ATP + protein L-histidine = ADP + protein N-phospho-L-histidine.</text>
        <dbReference type="EC" id="2.7.13.3"/>
    </reaction>
</comment>
<name>A0ABX2CYR9_9CYAN</name>
<evidence type="ECO:0000259" key="9">
    <source>
        <dbReference type="PROSITE" id="PS50110"/>
    </source>
</evidence>
<dbReference type="InterPro" id="IPR000014">
    <property type="entry name" value="PAS"/>
</dbReference>
<dbReference type="RefSeq" id="WP_172187570.1">
    <property type="nucleotide sequence ID" value="NZ_CAWPPK010000251.1"/>
</dbReference>
<evidence type="ECO:0000313" key="12">
    <source>
        <dbReference type="EMBL" id="NQE34755.1"/>
    </source>
</evidence>